<evidence type="ECO:0000313" key="5">
    <source>
        <dbReference type="Proteomes" id="UP000477651"/>
    </source>
</evidence>
<dbReference type="EMBL" id="JAAGYR010000018">
    <property type="protein sequence ID" value="NEN76411.1"/>
    <property type="molecule type" value="Genomic_DNA"/>
</dbReference>
<dbReference type="PROSITE" id="PS50005">
    <property type="entry name" value="TPR"/>
    <property type="match status" value="2"/>
</dbReference>
<feature type="repeat" description="TPR" evidence="3">
    <location>
        <begin position="570"/>
        <end position="603"/>
    </location>
</feature>
<dbReference type="Pfam" id="PF13181">
    <property type="entry name" value="TPR_8"/>
    <property type="match status" value="1"/>
</dbReference>
<organism evidence="4 5">
    <name type="scientific">Pelistega ratti</name>
    <dbReference type="NCBI Taxonomy" id="2652177"/>
    <lineage>
        <taxon>Bacteria</taxon>
        <taxon>Pseudomonadati</taxon>
        <taxon>Pseudomonadota</taxon>
        <taxon>Betaproteobacteria</taxon>
        <taxon>Burkholderiales</taxon>
        <taxon>Alcaligenaceae</taxon>
        <taxon>Pelistega</taxon>
    </lineage>
</organism>
<dbReference type="RefSeq" id="WP_163764839.1">
    <property type="nucleotide sequence ID" value="NZ_JAAGYR010000018.1"/>
</dbReference>
<keyword evidence="5" id="KW-1185">Reference proteome</keyword>
<dbReference type="InterPro" id="IPR051012">
    <property type="entry name" value="CellSynth/LPSAsmb/PSIAsmb"/>
</dbReference>
<protein>
    <submittedName>
        <fullName evidence="4">Tetratricopeptide repeat protein</fullName>
    </submittedName>
</protein>
<gene>
    <name evidence="4" type="ORF">F9B74_08795</name>
</gene>
<accession>A0A6L9Y7N7</accession>
<proteinExistence type="predicted"/>
<dbReference type="Pfam" id="PF14559">
    <property type="entry name" value="TPR_19"/>
    <property type="match status" value="2"/>
</dbReference>
<sequence length="651" mass="74925">MVRINRFITYLLSICLPLGIAYAQIPEVSHTDKIETSEDKSITIPIKKSIFQLEAFINALSVVEDDLLEEEPAIDYLYSLLGGNFQQLFGLRLPDKDNTDPEEVYHVLAIEAAMVDGHYEWAAQKALNFTLHHKVVLSTAKLAISYYYMQGQYEKAFEGIKAVYNSDIKDESVSKLYTLLLGLTGREEAFIHTLQDNIRTATRETLSERLLLNASILEELKDTEEALRLFEETSAPFLNSEWQKLSSRSAYHLYYADFAMAANYTDLAWKEAFEAIHLDRQSAEAVSRILRLSLGPRRVQGMNFVRDFLHKNPQNRRLYLDYINELSRDGRYTEAIQEVKKMQKNAPEDFELLYFQSLIHFDAQQWVQARQVLTQYISIQQQRIKSLPKESSSADGLLLDARKLMVVILKAEKKYRQALNQLALIPPEEVGVDVIMEKARLLVEVGEIKTALTVLEKAADAFPESRVNFLWLGGNLLNESGRTDQAVVYFNEALKAFPDDIEIKYALAMLYEKRGELWPAEKLLREIIKEDPQMSEGYNALGYIFADHQYNLEEAKELLNQALRLEPNNPYVLDSMGWLHYRLRNYDFALRYLERAFEIEPQATIAAHLADTYMALGNQQRAREVLKMGLEDDPQDTVLQDTIKRLNLGVK</sequence>
<evidence type="ECO:0000256" key="3">
    <source>
        <dbReference type="PROSITE-ProRule" id="PRU00339"/>
    </source>
</evidence>
<dbReference type="SMART" id="SM00028">
    <property type="entry name" value="TPR"/>
    <property type="match status" value="5"/>
</dbReference>
<dbReference type="Gene3D" id="1.25.40.10">
    <property type="entry name" value="Tetratricopeptide repeat domain"/>
    <property type="match status" value="3"/>
</dbReference>
<dbReference type="AlphaFoldDB" id="A0A6L9Y7N7"/>
<evidence type="ECO:0000313" key="4">
    <source>
        <dbReference type="EMBL" id="NEN76411.1"/>
    </source>
</evidence>
<dbReference type="InterPro" id="IPR011990">
    <property type="entry name" value="TPR-like_helical_dom_sf"/>
</dbReference>
<dbReference type="PANTHER" id="PTHR45586:SF13">
    <property type="entry name" value="TPR-REPEAT-CONTAINING PROTEIN"/>
    <property type="match status" value="1"/>
</dbReference>
<evidence type="ECO:0000256" key="1">
    <source>
        <dbReference type="ARBA" id="ARBA00022737"/>
    </source>
</evidence>
<dbReference type="Proteomes" id="UP000477651">
    <property type="component" value="Unassembled WGS sequence"/>
</dbReference>
<name>A0A6L9Y7N7_9BURK</name>
<reference evidence="4 5" key="1">
    <citation type="submission" date="2020-02" db="EMBL/GenBank/DDBJ databases">
        <title>Pelistega sp. NLN82 were isolated from wild rodents of the Hainan Island.</title>
        <authorList>
            <person name="Niu N."/>
            <person name="Zhou J."/>
        </authorList>
    </citation>
    <scope>NUCLEOTIDE SEQUENCE [LARGE SCALE GENOMIC DNA]</scope>
    <source>
        <strain evidence="4 5">NLN82</strain>
    </source>
</reference>
<dbReference type="PANTHER" id="PTHR45586">
    <property type="entry name" value="TPR REPEAT-CONTAINING PROTEIN PA4667"/>
    <property type="match status" value="1"/>
</dbReference>
<feature type="repeat" description="TPR" evidence="3">
    <location>
        <begin position="467"/>
        <end position="500"/>
    </location>
</feature>
<keyword evidence="1" id="KW-0677">Repeat</keyword>
<dbReference type="SUPFAM" id="SSF48452">
    <property type="entry name" value="TPR-like"/>
    <property type="match status" value="2"/>
</dbReference>
<evidence type="ECO:0000256" key="2">
    <source>
        <dbReference type="ARBA" id="ARBA00022803"/>
    </source>
</evidence>
<comment type="caution">
    <text evidence="4">The sequence shown here is derived from an EMBL/GenBank/DDBJ whole genome shotgun (WGS) entry which is preliminary data.</text>
</comment>
<keyword evidence="2 3" id="KW-0802">TPR repeat</keyword>
<dbReference type="InterPro" id="IPR019734">
    <property type="entry name" value="TPR_rpt"/>
</dbReference>